<dbReference type="CDD" id="cd00377">
    <property type="entry name" value="ICL_PEPM"/>
    <property type="match status" value="1"/>
</dbReference>
<dbReference type="SUPFAM" id="SSF51621">
    <property type="entry name" value="Phosphoenolpyruvate/pyruvate domain"/>
    <property type="match status" value="1"/>
</dbReference>
<keyword evidence="1" id="KW-0808">Transferase</keyword>
<organism evidence="1 2">
    <name type="scientific">Ichthyophthirius multifiliis</name>
    <name type="common">White spot disease agent</name>
    <name type="synonym">Ich</name>
    <dbReference type="NCBI Taxonomy" id="5932"/>
    <lineage>
        <taxon>Eukaryota</taxon>
        <taxon>Sar</taxon>
        <taxon>Alveolata</taxon>
        <taxon>Ciliophora</taxon>
        <taxon>Intramacronucleata</taxon>
        <taxon>Oligohymenophorea</taxon>
        <taxon>Hymenostomatida</taxon>
        <taxon>Ophryoglenina</taxon>
        <taxon>Ichthyophthirius</taxon>
    </lineage>
</organism>
<dbReference type="GO" id="GO:0016833">
    <property type="term" value="F:oxo-acid-lyase activity"/>
    <property type="evidence" value="ECO:0007669"/>
    <property type="project" value="UniProtKB-ARBA"/>
</dbReference>
<dbReference type="AlphaFoldDB" id="G0QMT4"/>
<dbReference type="STRING" id="857967.G0QMT4"/>
<dbReference type="OMA" id="DRIGYHA"/>
<dbReference type="PROSITE" id="PS00161">
    <property type="entry name" value="ISOCITRATE_LYASE"/>
    <property type="match status" value="1"/>
</dbReference>
<keyword evidence="1" id="KW-0456">Lyase</keyword>
<dbReference type="RefSeq" id="XP_004037473.1">
    <property type="nucleotide sequence ID" value="XM_004037425.1"/>
</dbReference>
<proteinExistence type="predicted"/>
<dbReference type="InterPro" id="IPR018523">
    <property type="entry name" value="Isocitrate_lyase_ph_CS"/>
</dbReference>
<accession>G0QMT4</accession>
<dbReference type="InterPro" id="IPR040442">
    <property type="entry name" value="Pyrv_kinase-like_dom_sf"/>
</dbReference>
<dbReference type="InterPro" id="IPR039556">
    <property type="entry name" value="ICL/PEPM"/>
</dbReference>
<dbReference type="GO" id="GO:0008807">
    <property type="term" value="F:carboxyvinyl-carboxyphosphonate phosphorylmutase activity"/>
    <property type="evidence" value="ECO:0007669"/>
    <property type="project" value="UniProtKB-EC"/>
</dbReference>
<evidence type="ECO:0000313" key="2">
    <source>
        <dbReference type="Proteomes" id="UP000008983"/>
    </source>
</evidence>
<keyword evidence="2" id="KW-1185">Reference proteome</keyword>
<dbReference type="Proteomes" id="UP000008983">
    <property type="component" value="Unassembled WGS sequence"/>
</dbReference>
<reference evidence="1 2" key="1">
    <citation type="submission" date="2011-07" db="EMBL/GenBank/DDBJ databases">
        <authorList>
            <person name="Coyne R."/>
            <person name="Brami D."/>
            <person name="Johnson J."/>
            <person name="Hostetler J."/>
            <person name="Hannick L."/>
            <person name="Clark T."/>
            <person name="Cassidy-Hanley D."/>
            <person name="Inman J."/>
        </authorList>
    </citation>
    <scope>NUCLEOTIDE SEQUENCE [LARGE SCALE GENOMIC DNA]</scope>
    <source>
        <strain evidence="1 2">G5</strain>
    </source>
</reference>
<dbReference type="Pfam" id="PF13714">
    <property type="entry name" value="PEP_mutase"/>
    <property type="match status" value="1"/>
</dbReference>
<dbReference type="Gene3D" id="3.20.20.60">
    <property type="entry name" value="Phosphoenolpyruvate-binding domains"/>
    <property type="match status" value="1"/>
</dbReference>
<dbReference type="EC" id="2.7.8.23" evidence="1"/>
<dbReference type="PANTHER" id="PTHR42905">
    <property type="entry name" value="PHOSPHOENOLPYRUVATE CARBOXYLASE"/>
    <property type="match status" value="1"/>
</dbReference>
<dbReference type="GeneID" id="14909653"/>
<sequence>MVPGAFNGMVGRIAADNGFQALYVSGAAVTASSGVPDIGLITFDGFCKIIKEVSMSSGLPVLADADTGFGEGEMCARTVWEYFQSGASGLHIEDQIFPKRCGHLDGKSLVSQQDFVRKVQIAAETSLKCSNGQFIICARTDARSVEGLDSVITRSKAYIDAGADMIFPEGLGSAEEFQQVAQALKGYGPKGGPFLLANMTEYGKTPYIHIDDFKKWGYNCVIYPVSTLRVAMKAVDDFFKQLNNDGTQQKSLNNMQTRKELYETLGYTPGKEWIYPNMSQNKKIELHIQKK</sequence>
<gene>
    <name evidence="1" type="ORF">IMG5_051650</name>
</gene>
<protein>
    <submittedName>
        <fullName evidence="1">Methylisocitrate lyase, putative</fullName>
        <ecNumber evidence="1">2.7.8.23</ecNumber>
    </submittedName>
</protein>
<dbReference type="eggNOG" id="KOG1260">
    <property type="taxonomic scope" value="Eukaryota"/>
</dbReference>
<dbReference type="PANTHER" id="PTHR42905:SF5">
    <property type="entry name" value="CARBOXYVINYL-CARBOXYPHOSPHONATE PHOSPHORYLMUTASE, CHLOROPLASTIC"/>
    <property type="match status" value="1"/>
</dbReference>
<dbReference type="InterPro" id="IPR015813">
    <property type="entry name" value="Pyrv/PenolPyrv_kinase-like_dom"/>
</dbReference>
<dbReference type="OrthoDB" id="429143at2759"/>
<dbReference type="EMBL" id="GL983437">
    <property type="protein sequence ID" value="EGR33487.1"/>
    <property type="molecule type" value="Genomic_DNA"/>
</dbReference>
<dbReference type="InParanoid" id="G0QMT4"/>
<name>G0QMT4_ICHMU</name>
<evidence type="ECO:0000313" key="1">
    <source>
        <dbReference type="EMBL" id="EGR33487.1"/>
    </source>
</evidence>